<comment type="subcellular location">
    <subcellularLocation>
        <location evidence="1">Cell membrane</location>
        <topology evidence="1">Single-pass membrane protein</topology>
    </subcellularLocation>
</comment>
<feature type="transmembrane region" description="Helical" evidence="10">
    <location>
        <begin position="40"/>
        <end position="63"/>
    </location>
</feature>
<dbReference type="InterPro" id="IPR007795">
    <property type="entry name" value="T7SS_EccB"/>
</dbReference>
<sequence length="479" mass="50032">MAQRTTKSQVSGYRFLLRRLEHALVRRDIRMIHDPMSAHIKSMIVGLVLTLLVVGGAVVFGFFKPQGSVGDSKILMSKDSGQLYVLLNGQLRPALNLASARLVTGSAANPNSVKDSVLKDYPRGPQVGIAGAPSNLAARGAPGVSEWTVCDRLDEPRDPDGTPTVAVVAGKPQFATGSRGIGSNDALFVHNGDSYFVVYRNTRAQIDPEDPVIRQALGLQSIAARSVSTAFLDSVPPSRPITEPTIADAGKPSRFDLGGARIGSIVQVSSLDSSSDQGDQLFVVLSTGIQEVSPFVADLIRASIATSGQPVTLGPNAIATVPRVTTLSLEGYPETAPAEVDGTTQQTLCLGWRKDRDAEATLSLALTPSIPVENQDELIASVGSRTDGVGANLTYVQPGTGYFVRTTGSSPGSGQAASDFFINDTGVRYGVPDSSIAALGMPEPLLAPYPVVKLIPPGPALARNSALIAQSDVPPGAGS</sequence>
<organism evidence="11 12">
    <name type="scientific">Williamsia phyllosphaerae</name>
    <dbReference type="NCBI Taxonomy" id="885042"/>
    <lineage>
        <taxon>Bacteria</taxon>
        <taxon>Bacillati</taxon>
        <taxon>Actinomycetota</taxon>
        <taxon>Actinomycetes</taxon>
        <taxon>Mycobacteriales</taxon>
        <taxon>Nocardiaceae</taxon>
        <taxon>Williamsia</taxon>
    </lineage>
</organism>
<evidence type="ECO:0000256" key="7">
    <source>
        <dbReference type="ARBA" id="ARBA00022840"/>
    </source>
</evidence>
<gene>
    <name evidence="11" type="ORF">GCM10007298_00020</name>
</gene>
<reference evidence="12" key="1">
    <citation type="journal article" date="2019" name="Int. J. Syst. Evol. Microbiol.">
        <title>The Global Catalogue of Microorganisms (GCM) 10K type strain sequencing project: providing services to taxonomists for standard genome sequencing and annotation.</title>
        <authorList>
            <consortium name="The Broad Institute Genomics Platform"/>
            <consortium name="The Broad Institute Genome Sequencing Center for Infectious Disease"/>
            <person name="Wu L."/>
            <person name="Ma J."/>
        </authorList>
    </citation>
    <scope>NUCLEOTIDE SEQUENCE [LARGE SCALE GENOMIC DNA]</scope>
    <source>
        <strain evidence="12">CCM 7855</strain>
    </source>
</reference>
<dbReference type="Pfam" id="PF05108">
    <property type="entry name" value="T7SS_ESX1_EccB"/>
    <property type="match status" value="1"/>
</dbReference>
<keyword evidence="4 10" id="KW-0812">Transmembrane</keyword>
<dbReference type="Proteomes" id="UP000632454">
    <property type="component" value="Unassembled WGS sequence"/>
</dbReference>
<keyword evidence="6" id="KW-0378">Hydrolase</keyword>
<dbReference type="InterPro" id="IPR042485">
    <property type="entry name" value="T7SS_EccB_R3"/>
</dbReference>
<keyword evidence="7" id="KW-0067">ATP-binding</keyword>
<evidence type="ECO:0000256" key="1">
    <source>
        <dbReference type="ARBA" id="ARBA00004162"/>
    </source>
</evidence>
<evidence type="ECO:0000256" key="5">
    <source>
        <dbReference type="ARBA" id="ARBA00022741"/>
    </source>
</evidence>
<keyword evidence="3" id="KW-1003">Cell membrane</keyword>
<dbReference type="PANTHER" id="PTHR40765">
    <property type="entry name" value="ESX-2 SECRETION SYSTEM ATPASE ECCB2"/>
    <property type="match status" value="1"/>
</dbReference>
<evidence type="ECO:0000256" key="2">
    <source>
        <dbReference type="ARBA" id="ARBA00008149"/>
    </source>
</evidence>
<keyword evidence="5" id="KW-0547">Nucleotide-binding</keyword>
<dbReference type="PANTHER" id="PTHR40765:SF2">
    <property type="entry name" value="ESX-2 SECRETION SYSTEM ATPASE ECCB2"/>
    <property type="match status" value="1"/>
</dbReference>
<comment type="similarity">
    <text evidence="2">Belongs to the EccB family.</text>
</comment>
<dbReference type="InterPro" id="IPR044857">
    <property type="entry name" value="T7SS_EccB_R1"/>
</dbReference>
<proteinExistence type="inferred from homology"/>
<dbReference type="Gene3D" id="2.40.50.910">
    <property type="entry name" value="Type VII secretion system EccB, repeat 3 domain"/>
    <property type="match status" value="1"/>
</dbReference>
<name>A0ABQ1U462_9NOCA</name>
<dbReference type="RefSeq" id="WP_188485719.1">
    <property type="nucleotide sequence ID" value="NZ_BMCS01000001.1"/>
</dbReference>
<evidence type="ECO:0008006" key="13">
    <source>
        <dbReference type="Google" id="ProtNLM"/>
    </source>
</evidence>
<evidence type="ECO:0000256" key="9">
    <source>
        <dbReference type="ARBA" id="ARBA00023136"/>
    </source>
</evidence>
<evidence type="ECO:0000256" key="10">
    <source>
        <dbReference type="SAM" id="Phobius"/>
    </source>
</evidence>
<evidence type="ECO:0000256" key="8">
    <source>
        <dbReference type="ARBA" id="ARBA00022989"/>
    </source>
</evidence>
<keyword evidence="12" id="KW-1185">Reference proteome</keyword>
<evidence type="ECO:0000256" key="4">
    <source>
        <dbReference type="ARBA" id="ARBA00022692"/>
    </source>
</evidence>
<keyword evidence="8 10" id="KW-1133">Transmembrane helix</keyword>
<keyword evidence="9 10" id="KW-0472">Membrane</keyword>
<evidence type="ECO:0000256" key="6">
    <source>
        <dbReference type="ARBA" id="ARBA00022801"/>
    </source>
</evidence>
<comment type="caution">
    <text evidence="11">The sequence shown here is derived from an EMBL/GenBank/DDBJ whole genome shotgun (WGS) entry which is preliminary data.</text>
</comment>
<evidence type="ECO:0000256" key="3">
    <source>
        <dbReference type="ARBA" id="ARBA00022475"/>
    </source>
</evidence>
<dbReference type="Gene3D" id="3.30.2390.20">
    <property type="entry name" value="Type VII secretion system EccB, repeat 1 domain"/>
    <property type="match status" value="1"/>
</dbReference>
<evidence type="ECO:0000313" key="12">
    <source>
        <dbReference type="Proteomes" id="UP000632454"/>
    </source>
</evidence>
<dbReference type="EMBL" id="BMCS01000001">
    <property type="protein sequence ID" value="GGF08115.1"/>
    <property type="molecule type" value="Genomic_DNA"/>
</dbReference>
<dbReference type="NCBIfam" id="TIGR03919">
    <property type="entry name" value="T7SS_EccB"/>
    <property type="match status" value="1"/>
</dbReference>
<accession>A0ABQ1U462</accession>
<protein>
    <recommendedName>
        <fullName evidence="13">Type VII secretion protein EccB</fullName>
    </recommendedName>
</protein>
<evidence type="ECO:0000313" key="11">
    <source>
        <dbReference type="EMBL" id="GGF08115.1"/>
    </source>
</evidence>